<gene>
    <name evidence="2" type="ORF">A3B86_03900</name>
</gene>
<name>A0A1F8EZD5_9BACT</name>
<feature type="region of interest" description="Disordered" evidence="1">
    <location>
        <begin position="1"/>
        <end position="23"/>
    </location>
</feature>
<dbReference type="AlphaFoldDB" id="A0A1F8EZD5"/>
<organism evidence="2 3">
    <name type="scientific">Candidatus Yanofskybacteria bacterium RIFCSPHIGHO2_02_FULL_38_22b</name>
    <dbReference type="NCBI Taxonomy" id="1802673"/>
    <lineage>
        <taxon>Bacteria</taxon>
        <taxon>Candidatus Yanofskyibacteriota</taxon>
    </lineage>
</organism>
<sequence length="432" mass="49364">MELGLEKIEPTGEQEMADKSGEKSRREIFFRRVRSKFMAMAMAGFITLGSAGRIEANQIQFDKKGESAPEFVLEPAITQEKLHEFEEYLKKEEPESIEWLAEFETRLIEHIDRMSEKLLNLDPLEDKEAEEELDRSFSSRDSSLFRKKIYGQDHKVLEFFKSHPQELNEYQNMLKESMRKILLSAIMLDNSPAIRKKAISSSFPIIILKPHDVSEIRGVNGYIADKPFRIVMTPRVFLGHDGKINPAAYINFMVHEIIHTLRGHIDITSILHMLLNEGSVQNNTYEVIQFIQSSNPRLKNVLGYKLYDNFIIPAAIFDAIAKSHGSGDAVARWSAGLIDDDELIKDIREAAKGLGIDSKIADDLKNFGMRNGSQLVEEQLKFTASILSRLQNSGLTLPPDFIENILTRDRFIESNQRKQINKIIDSLDSFSE</sequence>
<accession>A0A1F8EZD5</accession>
<evidence type="ECO:0000313" key="2">
    <source>
        <dbReference type="EMBL" id="OGN06234.1"/>
    </source>
</evidence>
<protein>
    <submittedName>
        <fullName evidence="2">Uncharacterized protein</fullName>
    </submittedName>
</protein>
<comment type="caution">
    <text evidence="2">The sequence shown here is derived from an EMBL/GenBank/DDBJ whole genome shotgun (WGS) entry which is preliminary data.</text>
</comment>
<proteinExistence type="predicted"/>
<dbReference type="EMBL" id="MGJN01000020">
    <property type="protein sequence ID" value="OGN06234.1"/>
    <property type="molecule type" value="Genomic_DNA"/>
</dbReference>
<dbReference type="Proteomes" id="UP000176834">
    <property type="component" value="Unassembled WGS sequence"/>
</dbReference>
<reference evidence="2 3" key="1">
    <citation type="journal article" date="2016" name="Nat. Commun.">
        <title>Thousands of microbial genomes shed light on interconnected biogeochemical processes in an aquifer system.</title>
        <authorList>
            <person name="Anantharaman K."/>
            <person name="Brown C.T."/>
            <person name="Hug L.A."/>
            <person name="Sharon I."/>
            <person name="Castelle C.J."/>
            <person name="Probst A.J."/>
            <person name="Thomas B.C."/>
            <person name="Singh A."/>
            <person name="Wilkins M.J."/>
            <person name="Karaoz U."/>
            <person name="Brodie E.L."/>
            <person name="Williams K.H."/>
            <person name="Hubbard S.S."/>
            <person name="Banfield J.F."/>
        </authorList>
    </citation>
    <scope>NUCLEOTIDE SEQUENCE [LARGE SCALE GENOMIC DNA]</scope>
</reference>
<evidence type="ECO:0000313" key="3">
    <source>
        <dbReference type="Proteomes" id="UP000176834"/>
    </source>
</evidence>
<evidence type="ECO:0000256" key="1">
    <source>
        <dbReference type="SAM" id="MobiDB-lite"/>
    </source>
</evidence>